<dbReference type="InterPro" id="IPR001375">
    <property type="entry name" value="Peptidase_S9_cat"/>
</dbReference>
<evidence type="ECO:0000256" key="1">
    <source>
        <dbReference type="ARBA" id="ARBA00022801"/>
    </source>
</evidence>
<gene>
    <name evidence="3" type="ORF">DQG23_36555</name>
</gene>
<keyword evidence="4" id="KW-1185">Reference proteome</keyword>
<dbReference type="PANTHER" id="PTHR42776">
    <property type="entry name" value="SERINE PEPTIDASE S9 FAMILY MEMBER"/>
    <property type="match status" value="1"/>
</dbReference>
<sequence length="282" mass="30156">MTNNSDTEIADGTIVSSVLLDAPAPGLSLHEMTYKSGNLHVKGYLLVPGGGGPYPGLLYCRGGIGGFGMVRMNHAAALAAKGYAVFAPFYRGSASGEGIDKFGGEDRFDVYNAFKLMRSLPDVVTSAPIALAGFSRGAIMALLAARDCADAGPAAVWNGVSDLLLTYEERVDLRRMLKRVVGHPGKNREAYEDRSPHIWADRIRKPVLIVHGTSDDNVGVAHSRLLADALERAGAKYKLELFEGLGHLFPPEAEARAIHAIDEWFASHRAADLPQGSSTNSP</sequence>
<dbReference type="EMBL" id="QMFB01000038">
    <property type="protein sequence ID" value="RAV11245.1"/>
    <property type="molecule type" value="Genomic_DNA"/>
</dbReference>
<dbReference type="GO" id="GO:0004252">
    <property type="term" value="F:serine-type endopeptidase activity"/>
    <property type="evidence" value="ECO:0007669"/>
    <property type="project" value="TreeGrafter"/>
</dbReference>
<dbReference type="InterPro" id="IPR029058">
    <property type="entry name" value="AB_hydrolase_fold"/>
</dbReference>
<dbReference type="OrthoDB" id="9812921at2"/>
<evidence type="ECO:0000313" key="4">
    <source>
        <dbReference type="Proteomes" id="UP000250369"/>
    </source>
</evidence>
<organism evidence="3 4">
    <name type="scientific">Paenibacillus contaminans</name>
    <dbReference type="NCBI Taxonomy" id="450362"/>
    <lineage>
        <taxon>Bacteria</taxon>
        <taxon>Bacillati</taxon>
        <taxon>Bacillota</taxon>
        <taxon>Bacilli</taxon>
        <taxon>Bacillales</taxon>
        <taxon>Paenibacillaceae</taxon>
        <taxon>Paenibacillus</taxon>
    </lineage>
</organism>
<dbReference type="Pfam" id="PF00326">
    <property type="entry name" value="Peptidase_S9"/>
    <property type="match status" value="1"/>
</dbReference>
<accession>A0A329LTF6</accession>
<dbReference type="GO" id="GO:0006508">
    <property type="term" value="P:proteolysis"/>
    <property type="evidence" value="ECO:0007669"/>
    <property type="project" value="InterPro"/>
</dbReference>
<feature type="domain" description="Peptidase S9 prolyl oligopeptidase catalytic" evidence="2">
    <location>
        <begin position="74"/>
        <end position="268"/>
    </location>
</feature>
<dbReference type="Gene3D" id="3.40.50.1820">
    <property type="entry name" value="alpha/beta hydrolase"/>
    <property type="match status" value="1"/>
</dbReference>
<dbReference type="RefSeq" id="WP_113035983.1">
    <property type="nucleotide sequence ID" value="NZ_QMFB01000038.1"/>
</dbReference>
<proteinExistence type="predicted"/>
<comment type="caution">
    <text evidence="3">The sequence shown here is derived from an EMBL/GenBank/DDBJ whole genome shotgun (WGS) entry which is preliminary data.</text>
</comment>
<evidence type="ECO:0000313" key="3">
    <source>
        <dbReference type="EMBL" id="RAV11245.1"/>
    </source>
</evidence>
<dbReference type="AlphaFoldDB" id="A0A329LTF6"/>
<reference evidence="3 4" key="1">
    <citation type="journal article" date="2009" name="Int. J. Syst. Evol. Microbiol.">
        <title>Paenibacillus contaminans sp. nov., isolated from a contaminated laboratory plate.</title>
        <authorList>
            <person name="Chou J.H."/>
            <person name="Lee J.H."/>
            <person name="Lin M.C."/>
            <person name="Chang P.S."/>
            <person name="Arun A.B."/>
            <person name="Young C.C."/>
            <person name="Chen W.M."/>
        </authorList>
    </citation>
    <scope>NUCLEOTIDE SEQUENCE [LARGE SCALE GENOMIC DNA]</scope>
    <source>
        <strain evidence="3 4">CKOBP-6</strain>
    </source>
</reference>
<dbReference type="Proteomes" id="UP000250369">
    <property type="component" value="Unassembled WGS sequence"/>
</dbReference>
<dbReference type="PANTHER" id="PTHR42776:SF27">
    <property type="entry name" value="DIPEPTIDYL PEPTIDASE FAMILY MEMBER 6"/>
    <property type="match status" value="1"/>
</dbReference>
<name>A0A329LTF6_9BACL</name>
<keyword evidence="1" id="KW-0378">Hydrolase</keyword>
<evidence type="ECO:0000259" key="2">
    <source>
        <dbReference type="Pfam" id="PF00326"/>
    </source>
</evidence>
<protein>
    <submittedName>
        <fullName evidence="3">S9 family peptidase</fullName>
    </submittedName>
</protein>
<dbReference type="SUPFAM" id="SSF53474">
    <property type="entry name" value="alpha/beta-Hydrolases"/>
    <property type="match status" value="1"/>
</dbReference>